<evidence type="ECO:0000256" key="13">
    <source>
        <dbReference type="ARBA" id="ARBA00023136"/>
    </source>
</evidence>
<dbReference type="GO" id="GO:0004673">
    <property type="term" value="F:protein histidine kinase activity"/>
    <property type="evidence" value="ECO:0007669"/>
    <property type="project" value="UniProtKB-EC"/>
</dbReference>
<evidence type="ECO:0000256" key="5">
    <source>
        <dbReference type="ARBA" id="ARBA00022553"/>
    </source>
</evidence>
<dbReference type="Pfam" id="PF13675">
    <property type="entry name" value="PilJ"/>
    <property type="match status" value="1"/>
</dbReference>
<keyword evidence="5" id="KW-0597">Phosphoprotein</keyword>
<keyword evidence="18" id="KW-1185">Reference proteome</keyword>
<dbReference type="CDD" id="cd16917">
    <property type="entry name" value="HATPase_UhpB-NarQ-NarX-like"/>
    <property type="match status" value="1"/>
</dbReference>
<dbReference type="PANTHER" id="PTHR24421">
    <property type="entry name" value="NITRATE/NITRITE SENSOR PROTEIN NARX-RELATED"/>
    <property type="match status" value="1"/>
</dbReference>
<sequence length="601" mass="68600">MNPLSSHPLRTKALVVIISVGILGLTSVMASLWFAMATKSDAEAINVSGSLRMQSWRLSEQILIPELTDTESLGLLIDIYDKSINNPSLTSLMELNNQLGKRYRLLRQEWFSHMRPLLESLDSHPEFIRYVPDYVDRIDALVFALQNDTEQKLRKLFIFTVLSMFGMLCIGVIAIRYIGKNLLLPIEALSLSAERVRTGQFDALELNYTRPNELGQLTSTFNSMANELDQLYGQLEAQVKQKTRSLEVSNTALQLLYNASQTIGINPYDRVSLEEQLSQWKTLLNLKSCYLCINNNAGKISLRRIDPEHNPDNQCCQQKQCDECHQSSVDDQQFPLRFKGRQYGYLRISACDRKNLSNDSRQWMTTFCDIVASSLYRSSYQVQEHRLLLMEERSVIARELHDSLAQSLSFQKIQVARLQRQLSRQNTTEVIDGIVDELKEGITSAYRQLRELLNTFRLNISQGSLEEAIHGTLAEFEKRSDTIHFHLDYQIRYLSLDAHQQIHILQIIREALVNTIKHSEASDVKITCKNHEDREVHVLIDDNGKGFDFPDNPSANHSGHYGTTIMQERAVTLGGQLSFEPSPEGGARVKLRFANKETAND</sequence>
<evidence type="ECO:0000256" key="15">
    <source>
        <dbReference type="SAM" id="Phobius"/>
    </source>
</evidence>
<evidence type="ECO:0000313" key="18">
    <source>
        <dbReference type="Proteomes" id="UP001549366"/>
    </source>
</evidence>
<keyword evidence="6 14" id="KW-0808">Transferase</keyword>
<dbReference type="CDD" id="cd06225">
    <property type="entry name" value="HAMP"/>
    <property type="match status" value="1"/>
</dbReference>
<dbReference type="SUPFAM" id="SSF55874">
    <property type="entry name" value="ATPase domain of HSP90 chaperone/DNA topoisomerase II/histidine kinase"/>
    <property type="match status" value="1"/>
</dbReference>
<keyword evidence="12 14" id="KW-0902">Two-component regulatory system</keyword>
<reference evidence="17 18" key="1">
    <citation type="submission" date="2024-06" db="EMBL/GenBank/DDBJ databases">
        <title>Genomic Encyclopedia of Type Strains, Phase V (KMG-V): Genome sequencing to study the core and pangenomes of soil and plant-associated prokaryotes.</title>
        <authorList>
            <person name="Whitman W."/>
        </authorList>
    </citation>
    <scope>NUCLEOTIDE SEQUENCE [LARGE SCALE GENOMIC DNA]</scope>
    <source>
        <strain evidence="17 18">NE40</strain>
    </source>
</reference>
<keyword evidence="9 14" id="KW-0418">Kinase</keyword>
<dbReference type="Proteomes" id="UP001549366">
    <property type="component" value="Unassembled WGS sequence"/>
</dbReference>
<dbReference type="PIRSF" id="PIRSF003167">
    <property type="entry name" value="STHK_NarX/NarQ"/>
    <property type="match status" value="1"/>
</dbReference>
<dbReference type="EC" id="2.7.13.3" evidence="14"/>
<evidence type="ECO:0000256" key="7">
    <source>
        <dbReference type="ARBA" id="ARBA00022692"/>
    </source>
</evidence>
<dbReference type="PANTHER" id="PTHR24421:SF10">
    <property type="entry name" value="NITRATE_NITRITE SENSOR PROTEIN NARQ"/>
    <property type="match status" value="1"/>
</dbReference>
<dbReference type="Pfam" id="PF07730">
    <property type="entry name" value="HisKA_3"/>
    <property type="match status" value="1"/>
</dbReference>
<dbReference type="Pfam" id="PF00672">
    <property type="entry name" value="HAMP"/>
    <property type="match status" value="1"/>
</dbReference>
<evidence type="ECO:0000256" key="9">
    <source>
        <dbReference type="ARBA" id="ARBA00022777"/>
    </source>
</evidence>
<protein>
    <recommendedName>
        <fullName evidence="14">Sensor protein</fullName>
        <ecNumber evidence="14">2.7.13.3</ecNumber>
    </recommendedName>
</protein>
<name>A0ABV2SNV2_9GAMM</name>
<dbReference type="CDD" id="cd19408">
    <property type="entry name" value="NarX_NarQ_sensor"/>
    <property type="match status" value="1"/>
</dbReference>
<keyword evidence="7 15" id="KW-0812">Transmembrane</keyword>
<dbReference type="EMBL" id="JBEWTB010000002">
    <property type="protein sequence ID" value="MET4759437.1"/>
    <property type="molecule type" value="Genomic_DNA"/>
</dbReference>
<evidence type="ECO:0000259" key="16">
    <source>
        <dbReference type="PROSITE" id="PS50885"/>
    </source>
</evidence>
<feature type="transmembrane region" description="Helical" evidence="15">
    <location>
        <begin position="13"/>
        <end position="35"/>
    </location>
</feature>
<dbReference type="InterPro" id="IPR050482">
    <property type="entry name" value="Sensor_HK_TwoCompSys"/>
</dbReference>
<dbReference type="InterPro" id="IPR029095">
    <property type="entry name" value="NarX-like_N"/>
</dbReference>
<dbReference type="InterPro" id="IPR036890">
    <property type="entry name" value="HATPase_C_sf"/>
</dbReference>
<gene>
    <name evidence="17" type="ORF">V5J35_004629</name>
</gene>
<dbReference type="Gene3D" id="1.10.8.500">
    <property type="entry name" value="HAMP domain in histidine kinase"/>
    <property type="match status" value="1"/>
</dbReference>
<feature type="domain" description="HAMP" evidence="16">
    <location>
        <begin position="180"/>
        <end position="233"/>
    </location>
</feature>
<keyword evidence="8 14" id="KW-0547">Nucleotide-binding</keyword>
<dbReference type="InterPro" id="IPR042295">
    <property type="entry name" value="NarX-like_N_sf"/>
</dbReference>
<organism evidence="17 18">
    <name type="scientific">Endozoicomonas lisbonensis</name>
    <dbReference type="NCBI Taxonomy" id="3120522"/>
    <lineage>
        <taxon>Bacteria</taxon>
        <taxon>Pseudomonadati</taxon>
        <taxon>Pseudomonadota</taxon>
        <taxon>Gammaproteobacteria</taxon>
        <taxon>Oceanospirillales</taxon>
        <taxon>Endozoicomonadaceae</taxon>
        <taxon>Endozoicomonas</taxon>
    </lineage>
</organism>
<evidence type="ECO:0000256" key="12">
    <source>
        <dbReference type="ARBA" id="ARBA00023012"/>
    </source>
</evidence>
<comment type="catalytic activity">
    <reaction evidence="1 14">
        <text>ATP + protein L-histidine = ADP + protein N-phospho-L-histidine.</text>
        <dbReference type="EC" id="2.7.13.3"/>
    </reaction>
</comment>
<dbReference type="Gene3D" id="3.30.565.10">
    <property type="entry name" value="Histidine kinase-like ATPase, C-terminal domain"/>
    <property type="match status" value="1"/>
</dbReference>
<dbReference type="Gene3D" id="1.20.120.960">
    <property type="entry name" value="Histidine kinase NarX, sensor domain"/>
    <property type="match status" value="1"/>
</dbReference>
<keyword evidence="13 14" id="KW-0472">Membrane</keyword>
<evidence type="ECO:0000256" key="3">
    <source>
        <dbReference type="ARBA" id="ARBA00022475"/>
    </source>
</evidence>
<evidence type="ECO:0000256" key="8">
    <source>
        <dbReference type="ARBA" id="ARBA00022741"/>
    </source>
</evidence>
<evidence type="ECO:0000256" key="2">
    <source>
        <dbReference type="ARBA" id="ARBA00004429"/>
    </source>
</evidence>
<dbReference type="SUPFAM" id="SSF158472">
    <property type="entry name" value="HAMP domain-like"/>
    <property type="match status" value="1"/>
</dbReference>
<dbReference type="SMART" id="SM00304">
    <property type="entry name" value="HAMP"/>
    <property type="match status" value="1"/>
</dbReference>
<keyword evidence="4 14" id="KW-0997">Cell inner membrane</keyword>
<dbReference type="InterPro" id="IPR016380">
    <property type="entry name" value="Sig_transdc_His_kin_NarX/NarQ"/>
</dbReference>
<dbReference type="Pfam" id="PF02518">
    <property type="entry name" value="HATPase_c"/>
    <property type="match status" value="1"/>
</dbReference>
<comment type="caution">
    <text evidence="17">The sequence shown here is derived from an EMBL/GenBank/DDBJ whole genome shotgun (WGS) entry which is preliminary data.</text>
</comment>
<dbReference type="InterPro" id="IPR003594">
    <property type="entry name" value="HATPase_dom"/>
</dbReference>
<keyword evidence="3 14" id="KW-1003">Cell membrane</keyword>
<comment type="subcellular location">
    <subcellularLocation>
        <location evidence="2">Cell inner membrane</location>
        <topology evidence="2">Multi-pass membrane protein</topology>
    </subcellularLocation>
</comment>
<evidence type="ECO:0000256" key="14">
    <source>
        <dbReference type="PIRNR" id="PIRNR003167"/>
    </source>
</evidence>
<evidence type="ECO:0000256" key="6">
    <source>
        <dbReference type="ARBA" id="ARBA00022679"/>
    </source>
</evidence>
<dbReference type="SMART" id="SM00387">
    <property type="entry name" value="HATPase_c"/>
    <property type="match status" value="1"/>
</dbReference>
<evidence type="ECO:0000313" key="17">
    <source>
        <dbReference type="EMBL" id="MET4759437.1"/>
    </source>
</evidence>
<proteinExistence type="predicted"/>
<evidence type="ECO:0000256" key="11">
    <source>
        <dbReference type="ARBA" id="ARBA00022989"/>
    </source>
</evidence>
<dbReference type="PROSITE" id="PS50885">
    <property type="entry name" value="HAMP"/>
    <property type="match status" value="1"/>
</dbReference>
<dbReference type="InterPro" id="IPR011712">
    <property type="entry name" value="Sig_transdc_His_kin_sub3_dim/P"/>
</dbReference>
<dbReference type="RefSeq" id="WP_354009421.1">
    <property type="nucleotide sequence ID" value="NZ_JBEWTA010000001.1"/>
</dbReference>
<dbReference type="Gene3D" id="1.20.5.1930">
    <property type="match status" value="1"/>
</dbReference>
<accession>A0ABV2SNV2</accession>
<dbReference type="InterPro" id="IPR003660">
    <property type="entry name" value="HAMP_dom"/>
</dbReference>
<keyword evidence="10 14" id="KW-0067">ATP-binding</keyword>
<evidence type="ECO:0000256" key="1">
    <source>
        <dbReference type="ARBA" id="ARBA00000085"/>
    </source>
</evidence>
<feature type="transmembrane region" description="Helical" evidence="15">
    <location>
        <begin position="156"/>
        <end position="178"/>
    </location>
</feature>
<evidence type="ECO:0000256" key="10">
    <source>
        <dbReference type="ARBA" id="ARBA00022840"/>
    </source>
</evidence>
<keyword evidence="11 15" id="KW-1133">Transmembrane helix</keyword>
<evidence type="ECO:0000256" key="4">
    <source>
        <dbReference type="ARBA" id="ARBA00022519"/>
    </source>
</evidence>